<evidence type="ECO:0000313" key="5">
    <source>
        <dbReference type="EMBL" id="RVU30624.1"/>
    </source>
</evidence>
<keyword evidence="6" id="KW-1185">Reference proteome</keyword>
<dbReference type="AlphaFoldDB" id="A0A437Q7V1"/>
<keyword evidence="2 4" id="KW-0732">Signal</keyword>
<organism evidence="5 6">
    <name type="scientific">Neptunomonas marina</name>
    <dbReference type="NCBI Taxonomy" id="1815562"/>
    <lineage>
        <taxon>Bacteria</taxon>
        <taxon>Pseudomonadati</taxon>
        <taxon>Pseudomonadota</taxon>
        <taxon>Gammaproteobacteria</taxon>
        <taxon>Oceanospirillales</taxon>
        <taxon>Oceanospirillaceae</taxon>
        <taxon>Neptunomonas</taxon>
    </lineage>
</organism>
<evidence type="ECO:0000256" key="1">
    <source>
        <dbReference type="ARBA" id="ARBA00008520"/>
    </source>
</evidence>
<keyword evidence="3" id="KW-0479">Metal-binding</keyword>
<feature type="binding site" evidence="3">
    <location>
        <position position="222"/>
    </location>
    <ligand>
        <name>Fe cation</name>
        <dbReference type="ChEBI" id="CHEBI:24875"/>
    </ligand>
</feature>
<evidence type="ECO:0000313" key="6">
    <source>
        <dbReference type="Proteomes" id="UP000282818"/>
    </source>
</evidence>
<feature type="signal peptide" evidence="4">
    <location>
        <begin position="1"/>
        <end position="23"/>
    </location>
</feature>
<feature type="binding site" evidence="3">
    <location>
        <position position="221"/>
    </location>
    <ligand>
        <name>Fe cation</name>
        <dbReference type="ChEBI" id="CHEBI:24875"/>
    </ligand>
</feature>
<dbReference type="InterPro" id="IPR026045">
    <property type="entry name" value="Ferric-bd"/>
</dbReference>
<evidence type="ECO:0000256" key="4">
    <source>
        <dbReference type="SAM" id="SignalP"/>
    </source>
</evidence>
<dbReference type="Pfam" id="PF13416">
    <property type="entry name" value="SBP_bac_8"/>
    <property type="match status" value="1"/>
</dbReference>
<dbReference type="PIRSF" id="PIRSF002825">
    <property type="entry name" value="CfbpA"/>
    <property type="match status" value="1"/>
</dbReference>
<feature type="chain" id="PRO_5019357668" evidence="4">
    <location>
        <begin position="24"/>
        <end position="334"/>
    </location>
</feature>
<protein>
    <submittedName>
        <fullName evidence="5">Extracellular solute-binding protein</fullName>
    </submittedName>
</protein>
<dbReference type="Gene3D" id="3.40.190.10">
    <property type="entry name" value="Periplasmic binding protein-like II"/>
    <property type="match status" value="2"/>
</dbReference>
<comment type="similarity">
    <text evidence="1">Belongs to the bacterial solute-binding protein 1 family.</text>
</comment>
<dbReference type="PANTHER" id="PTHR30006:SF15">
    <property type="entry name" value="IRON-UTILIZATION PERIPLASMIC PROTEIN"/>
    <property type="match status" value="1"/>
</dbReference>
<dbReference type="GO" id="GO:0046872">
    <property type="term" value="F:metal ion binding"/>
    <property type="evidence" value="ECO:0007669"/>
    <property type="project" value="UniProtKB-KW"/>
</dbReference>
<dbReference type="PANTHER" id="PTHR30006">
    <property type="entry name" value="THIAMINE-BINDING PERIPLASMIC PROTEIN-RELATED"/>
    <property type="match status" value="1"/>
</dbReference>
<dbReference type="InterPro" id="IPR006059">
    <property type="entry name" value="SBP"/>
</dbReference>
<name>A0A437Q7V1_9GAMM</name>
<accession>A0A437Q7V1</accession>
<dbReference type="RefSeq" id="WP_127694159.1">
    <property type="nucleotide sequence ID" value="NZ_SACQ01000004.1"/>
</dbReference>
<gene>
    <name evidence="5" type="ORF">EOE65_09910</name>
</gene>
<proteinExistence type="inferred from homology"/>
<keyword evidence="3" id="KW-0408">Iron</keyword>
<comment type="caution">
    <text evidence="5">The sequence shown here is derived from an EMBL/GenBank/DDBJ whole genome shotgun (WGS) entry which is preliminary data.</text>
</comment>
<evidence type="ECO:0000256" key="3">
    <source>
        <dbReference type="PIRSR" id="PIRSR002825-1"/>
    </source>
</evidence>
<sequence>MKKQTFLNMCFSALMFASFSVAAADELMVYSSKNASYLKPMLDQYSRETGTAVGYVIAPAPMLVSRLVLEGAETKADVLLASGVGNFANTTAKRLLAPLVSRTLERNVPEHLRAKDDTWFAFSKRARTLIYHTDRVKESDLDGYAGLADAKWRGRVCLRTSQAEYTRTLISTLVAKWGEQRTTEVIKGWVANLALPPLADDDQIIAAIREGQCDVGMVNSYYYARLKREDPQTPLKLFWADQDTDGVHMNITAVGVTAHAKNRAQALDFVEWLTTKEAQVQYAKISMEYPVHPKVYPPREIAKWGRFKEDKTSLDHALRLSGTAQQILTNVGYQ</sequence>
<dbReference type="Proteomes" id="UP000282818">
    <property type="component" value="Unassembled WGS sequence"/>
</dbReference>
<dbReference type="SUPFAM" id="SSF53850">
    <property type="entry name" value="Periplasmic binding protein-like II"/>
    <property type="match status" value="1"/>
</dbReference>
<dbReference type="EMBL" id="SACQ01000004">
    <property type="protein sequence ID" value="RVU30624.1"/>
    <property type="molecule type" value="Genomic_DNA"/>
</dbReference>
<dbReference type="GO" id="GO:0030288">
    <property type="term" value="C:outer membrane-bounded periplasmic space"/>
    <property type="evidence" value="ECO:0007669"/>
    <property type="project" value="TreeGrafter"/>
</dbReference>
<evidence type="ECO:0000256" key="2">
    <source>
        <dbReference type="ARBA" id="ARBA00022729"/>
    </source>
</evidence>
<reference evidence="5 6" key="1">
    <citation type="submission" date="2019-01" db="EMBL/GenBank/DDBJ databases">
        <authorList>
            <person name="Chen W.-M."/>
        </authorList>
    </citation>
    <scope>NUCLEOTIDE SEQUENCE [LARGE SCALE GENOMIC DNA]</scope>
    <source>
        <strain evidence="5 6">HPM-16</strain>
    </source>
</reference>